<keyword evidence="2" id="KW-1185">Reference proteome</keyword>
<reference evidence="2" key="1">
    <citation type="journal article" date="2019" name="Int. J. Syst. Evol. Microbiol.">
        <title>The Global Catalogue of Microorganisms (GCM) 10K type strain sequencing project: providing services to taxonomists for standard genome sequencing and annotation.</title>
        <authorList>
            <consortium name="The Broad Institute Genomics Platform"/>
            <consortium name="The Broad Institute Genome Sequencing Center for Infectious Disease"/>
            <person name="Wu L."/>
            <person name="Ma J."/>
        </authorList>
    </citation>
    <scope>NUCLEOTIDE SEQUENCE [LARGE SCALE GENOMIC DNA]</scope>
    <source>
        <strain evidence="2">CCM 7526</strain>
    </source>
</reference>
<dbReference type="Gene3D" id="3.40.50.1220">
    <property type="entry name" value="TPP-binding domain"/>
    <property type="match status" value="1"/>
</dbReference>
<dbReference type="EMBL" id="JBHTMK010000050">
    <property type="protein sequence ID" value="MFD1371012.1"/>
    <property type="molecule type" value="Genomic_DNA"/>
</dbReference>
<accession>A0ABW4ALJ8</accession>
<name>A0ABW4ALJ8_9ACTN</name>
<proteinExistence type="predicted"/>
<comment type="caution">
    <text evidence="1">The sequence shown here is derived from an EMBL/GenBank/DDBJ whole genome shotgun (WGS) entry which is preliminary data.</text>
</comment>
<dbReference type="InterPro" id="IPR029035">
    <property type="entry name" value="DHS-like_NAD/FAD-binding_dom"/>
</dbReference>
<sequence>MTPPRFHSRTALLVRLWQGLRSRSDLLRAATSVVITPGYGTAVAQARYPAAELITMLFGDATARVEDMVRHLAVRVTRHESGGR</sequence>
<evidence type="ECO:0000313" key="1">
    <source>
        <dbReference type="EMBL" id="MFD1371012.1"/>
    </source>
</evidence>
<protein>
    <submittedName>
        <fullName evidence="1">Uncharacterized protein</fullName>
    </submittedName>
</protein>
<organism evidence="1 2">
    <name type="scientific">Actinoplanes sichuanensis</name>
    <dbReference type="NCBI Taxonomy" id="512349"/>
    <lineage>
        <taxon>Bacteria</taxon>
        <taxon>Bacillati</taxon>
        <taxon>Actinomycetota</taxon>
        <taxon>Actinomycetes</taxon>
        <taxon>Micromonosporales</taxon>
        <taxon>Micromonosporaceae</taxon>
        <taxon>Actinoplanes</taxon>
    </lineage>
</organism>
<dbReference type="RefSeq" id="WP_378079083.1">
    <property type="nucleotide sequence ID" value="NZ_JBHTMK010000050.1"/>
</dbReference>
<gene>
    <name evidence="1" type="ORF">ACFQ5G_37225</name>
</gene>
<dbReference type="Proteomes" id="UP001597183">
    <property type="component" value="Unassembled WGS sequence"/>
</dbReference>
<dbReference type="SUPFAM" id="SSF52467">
    <property type="entry name" value="DHS-like NAD/FAD-binding domain"/>
    <property type="match status" value="1"/>
</dbReference>
<evidence type="ECO:0000313" key="2">
    <source>
        <dbReference type="Proteomes" id="UP001597183"/>
    </source>
</evidence>